<dbReference type="GO" id="GO:0030267">
    <property type="term" value="F:glyoxylate reductase (NADPH) activity"/>
    <property type="evidence" value="ECO:0007669"/>
    <property type="project" value="TreeGrafter"/>
</dbReference>
<dbReference type="AlphaFoldDB" id="U5YQY1"/>
<dbReference type="PANTHER" id="PTHR10996:SF283">
    <property type="entry name" value="GLYOXYLATE_HYDROXYPYRUVATE REDUCTASE B"/>
    <property type="match status" value="1"/>
</dbReference>
<evidence type="ECO:0000259" key="4">
    <source>
        <dbReference type="Pfam" id="PF00389"/>
    </source>
</evidence>
<dbReference type="Pfam" id="PF00389">
    <property type="entry name" value="2-Hacid_dh"/>
    <property type="match status" value="1"/>
</dbReference>
<comment type="similarity">
    <text evidence="1 3">Belongs to the D-isomer specific 2-hydroxyacid dehydrogenase family.</text>
</comment>
<protein>
    <submittedName>
        <fullName evidence="6">D-3-phosphoglycerate dehydrogenase</fullName>
    </submittedName>
</protein>
<feature type="domain" description="D-isomer specific 2-hydroxyacid dehydrogenase NAD-binding" evidence="5">
    <location>
        <begin position="126"/>
        <end position="306"/>
    </location>
</feature>
<keyword evidence="2 3" id="KW-0560">Oxidoreductase</keyword>
<reference evidence="6" key="1">
    <citation type="journal article" date="2013" name="Proc. Natl. Acad. Sci. U.S.A.">
        <title>Diversity and abundance of phosphonate biosynthetic genes in nature.</title>
        <authorList>
            <person name="Yu X."/>
            <person name="Doroghazi J.R."/>
            <person name="Janga S.C."/>
            <person name="Zhang J.K."/>
            <person name="Circello B."/>
            <person name="Griffin B.M."/>
            <person name="Labeda D.P."/>
            <person name="Metcalf W.W."/>
        </authorList>
    </citation>
    <scope>NUCLEOTIDE SEQUENCE</scope>
    <source>
        <strain evidence="6">MMG1662</strain>
    </source>
</reference>
<dbReference type="SUPFAM" id="SSF52283">
    <property type="entry name" value="Formate/glycerate dehydrogenase catalytic domain-like"/>
    <property type="match status" value="1"/>
</dbReference>
<sequence>MSDYRVVYTDPAWALGERGEVDPRLADIERTALPGDVRLDLGLMRDGAFVTEGPEFLEWIAGADAVVVYRAQVSEELADVLAGTCKVVARQGVGVDNLNAPVLARRGIPAFNVPDYCVDEVVTHTMALLLALERHICVQDQAVKQGRWNIFTGGRPRRLQELTAGIVGFGRIGRAVSRRLSGFYGRVVAYDPWVHGDLMIGHGVRKAHSLEALLTQSDAVLLHAALDDSSRYLVDETSLAQFRPGAVLVNAARGGLVRPEAVLEALRTGRLHGYAADVFTPEDPNRSEVNREILKFDNVVVSSHRAFLSEESEKSQRTRVAEQVADILTTGEPPRFGRVA</sequence>
<dbReference type="GO" id="GO:0016618">
    <property type="term" value="F:hydroxypyruvate reductase [NAD(P)H] activity"/>
    <property type="evidence" value="ECO:0007669"/>
    <property type="project" value="TreeGrafter"/>
</dbReference>
<dbReference type="PROSITE" id="PS00065">
    <property type="entry name" value="D_2_HYDROXYACID_DH_1"/>
    <property type="match status" value="1"/>
</dbReference>
<dbReference type="SUPFAM" id="SSF51735">
    <property type="entry name" value="NAD(P)-binding Rossmann-fold domains"/>
    <property type="match status" value="1"/>
</dbReference>
<dbReference type="GO" id="GO:0051287">
    <property type="term" value="F:NAD binding"/>
    <property type="evidence" value="ECO:0007669"/>
    <property type="project" value="InterPro"/>
</dbReference>
<dbReference type="InterPro" id="IPR029752">
    <property type="entry name" value="D-isomer_DH_CS1"/>
</dbReference>
<evidence type="ECO:0000256" key="1">
    <source>
        <dbReference type="ARBA" id="ARBA00005854"/>
    </source>
</evidence>
<dbReference type="InterPro" id="IPR050223">
    <property type="entry name" value="D-isomer_2-hydroxyacid_DH"/>
</dbReference>
<dbReference type="GO" id="GO:0005829">
    <property type="term" value="C:cytosol"/>
    <property type="evidence" value="ECO:0007669"/>
    <property type="project" value="TreeGrafter"/>
</dbReference>
<dbReference type="InterPro" id="IPR006140">
    <property type="entry name" value="D-isomer_DH_NAD-bd"/>
</dbReference>
<organism evidence="6">
    <name type="scientific">Streptomyces sp. MMG1662</name>
    <dbReference type="NCBI Taxonomy" id="1415548"/>
    <lineage>
        <taxon>Bacteria</taxon>
        <taxon>Bacillati</taxon>
        <taxon>Actinomycetota</taxon>
        <taxon>Actinomycetes</taxon>
        <taxon>Kitasatosporales</taxon>
        <taxon>Streptomycetaceae</taxon>
        <taxon>Streptomyces</taxon>
    </lineage>
</organism>
<evidence type="ECO:0000256" key="2">
    <source>
        <dbReference type="ARBA" id="ARBA00023002"/>
    </source>
</evidence>
<dbReference type="EMBL" id="KF386868">
    <property type="protein sequence ID" value="AGZ93996.1"/>
    <property type="molecule type" value="Genomic_DNA"/>
</dbReference>
<dbReference type="GO" id="GO:0003714">
    <property type="term" value="F:transcription corepressor activity"/>
    <property type="evidence" value="ECO:0007669"/>
    <property type="project" value="InterPro"/>
</dbReference>
<accession>U5YQY1</accession>
<evidence type="ECO:0000259" key="5">
    <source>
        <dbReference type="Pfam" id="PF02826"/>
    </source>
</evidence>
<dbReference type="InterPro" id="IPR036291">
    <property type="entry name" value="NAD(P)-bd_dom_sf"/>
</dbReference>
<name>U5YQY1_9ACTN</name>
<dbReference type="Gene3D" id="3.40.50.720">
    <property type="entry name" value="NAD(P)-binding Rossmann-like Domain"/>
    <property type="match status" value="2"/>
</dbReference>
<evidence type="ECO:0000313" key="6">
    <source>
        <dbReference type="EMBL" id="AGZ93996.1"/>
    </source>
</evidence>
<dbReference type="InterPro" id="IPR043322">
    <property type="entry name" value="CtBP"/>
</dbReference>
<dbReference type="InterPro" id="IPR006139">
    <property type="entry name" value="D-isomer_2_OHA_DH_cat_dom"/>
</dbReference>
<dbReference type="Pfam" id="PF02826">
    <property type="entry name" value="2-Hacid_dh_C"/>
    <property type="match status" value="1"/>
</dbReference>
<dbReference type="CDD" id="cd05299">
    <property type="entry name" value="CtBP_dh"/>
    <property type="match status" value="1"/>
</dbReference>
<dbReference type="PANTHER" id="PTHR10996">
    <property type="entry name" value="2-HYDROXYACID DEHYDROGENASE-RELATED"/>
    <property type="match status" value="1"/>
</dbReference>
<proteinExistence type="inferred from homology"/>
<evidence type="ECO:0000256" key="3">
    <source>
        <dbReference type="RuleBase" id="RU003719"/>
    </source>
</evidence>
<feature type="domain" description="D-isomer specific 2-hydroxyacid dehydrogenase catalytic" evidence="4">
    <location>
        <begin position="55"/>
        <end position="334"/>
    </location>
</feature>